<feature type="transmembrane region" description="Helical" evidence="13">
    <location>
        <begin position="1426"/>
        <end position="1445"/>
    </location>
</feature>
<feature type="transmembrane region" description="Helical" evidence="13">
    <location>
        <begin position="1258"/>
        <end position="1278"/>
    </location>
</feature>
<dbReference type="GO" id="GO:0140359">
    <property type="term" value="F:ABC-type transporter activity"/>
    <property type="evidence" value="ECO:0007669"/>
    <property type="project" value="InterPro"/>
</dbReference>
<dbReference type="InterPro" id="IPR036640">
    <property type="entry name" value="ABC1_TM_sf"/>
</dbReference>
<feature type="region of interest" description="Disordered" evidence="12">
    <location>
        <begin position="526"/>
        <end position="611"/>
    </location>
</feature>
<dbReference type="FunFam" id="3.40.50.300:FF:000565">
    <property type="entry name" value="ABC bile acid transporter"/>
    <property type="match status" value="1"/>
</dbReference>
<feature type="domain" description="ABC transmembrane type-1" evidence="15">
    <location>
        <begin position="1263"/>
        <end position="1569"/>
    </location>
</feature>
<evidence type="ECO:0000256" key="9">
    <source>
        <dbReference type="ARBA" id="ARBA00022989"/>
    </source>
</evidence>
<dbReference type="PROSITE" id="PS50893">
    <property type="entry name" value="ABC_TRANSPORTER_2"/>
    <property type="match status" value="2"/>
</dbReference>
<feature type="domain" description="ABC transporter" evidence="14">
    <location>
        <begin position="1619"/>
        <end position="1859"/>
    </location>
</feature>
<feature type="transmembrane region" description="Helical" evidence="13">
    <location>
        <begin position="1298"/>
        <end position="1322"/>
    </location>
</feature>
<dbReference type="Proteomes" id="UP000033140">
    <property type="component" value="Unassembled WGS sequence"/>
</dbReference>
<dbReference type="FunFam" id="3.40.50.300:FF:000825">
    <property type="entry name" value="ABC bile acid transporter"/>
    <property type="match status" value="1"/>
</dbReference>
<feature type="compositionally biased region" description="Polar residues" evidence="12">
    <location>
        <begin position="565"/>
        <end position="579"/>
    </location>
</feature>
<evidence type="ECO:0000256" key="3">
    <source>
        <dbReference type="ARBA" id="ARBA00007355"/>
    </source>
</evidence>
<evidence type="ECO:0000256" key="10">
    <source>
        <dbReference type="ARBA" id="ARBA00023136"/>
    </source>
</evidence>
<feature type="transmembrane region" description="Helical" evidence="13">
    <location>
        <begin position="978"/>
        <end position="997"/>
    </location>
</feature>
<dbReference type="SUPFAM" id="SSF52540">
    <property type="entry name" value="P-loop containing nucleoside triphosphate hydrolases"/>
    <property type="match status" value="2"/>
</dbReference>
<dbReference type="Gene3D" id="1.25.40.10">
    <property type="entry name" value="Tetratricopeptide repeat domain"/>
    <property type="match status" value="1"/>
</dbReference>
<dbReference type="InterPro" id="IPR027417">
    <property type="entry name" value="P-loop_NTPase"/>
</dbReference>
<feature type="transmembrane region" description="Helical" evidence="13">
    <location>
        <begin position="1193"/>
        <end position="1210"/>
    </location>
</feature>
<feature type="domain" description="ABC transporter" evidence="14">
    <location>
        <begin position="2309"/>
        <end position="2550"/>
    </location>
</feature>
<dbReference type="OMA" id="RRRYILW"/>
<feature type="region of interest" description="Disordered" evidence="12">
    <location>
        <begin position="1024"/>
        <end position="1044"/>
    </location>
</feature>
<dbReference type="GO" id="GO:0045271">
    <property type="term" value="C:respiratory chain complex I"/>
    <property type="evidence" value="ECO:0007669"/>
    <property type="project" value="InterPro"/>
</dbReference>
<evidence type="ECO:0000256" key="7">
    <source>
        <dbReference type="ARBA" id="ARBA00022741"/>
    </source>
</evidence>
<feature type="region of interest" description="Disordered" evidence="12">
    <location>
        <begin position="691"/>
        <end position="728"/>
    </location>
</feature>
<evidence type="ECO:0000256" key="13">
    <source>
        <dbReference type="SAM" id="Phobius"/>
    </source>
</evidence>
<feature type="transmembrane region" description="Helical" evidence="13">
    <location>
        <begin position="2118"/>
        <end position="2148"/>
    </location>
</feature>
<dbReference type="CDD" id="cd18596">
    <property type="entry name" value="ABC_6TM_VMR1_D1_like"/>
    <property type="match status" value="1"/>
</dbReference>
<dbReference type="PANTHER" id="PTHR24223">
    <property type="entry name" value="ATP-BINDING CASSETTE SUB-FAMILY C"/>
    <property type="match status" value="1"/>
</dbReference>
<feature type="transmembrane region" description="Helical" evidence="13">
    <location>
        <begin position="1401"/>
        <end position="1420"/>
    </location>
</feature>
<feature type="transmembrane region" description="Helical" evidence="13">
    <location>
        <begin position="2030"/>
        <end position="2056"/>
    </location>
</feature>
<dbReference type="InterPro" id="IPR050173">
    <property type="entry name" value="ABC_transporter_C-like"/>
</dbReference>
<dbReference type="CDD" id="cd03250">
    <property type="entry name" value="ABCC_MRP_domain1"/>
    <property type="match status" value="1"/>
</dbReference>
<dbReference type="SUPFAM" id="SSF90123">
    <property type="entry name" value="ABC transporter transmembrane region"/>
    <property type="match status" value="2"/>
</dbReference>
<dbReference type="CDD" id="cd03369">
    <property type="entry name" value="ABCC_NFT1"/>
    <property type="match status" value="1"/>
</dbReference>
<reference evidence="16 17" key="3">
    <citation type="journal article" date="2015" name="Genome Announc.">
        <title>Draft Genome Sequence of the Archiascomycetous Yeast Saitoella complicata.</title>
        <authorList>
            <person name="Yamauchi K."/>
            <person name="Kondo S."/>
            <person name="Hamamoto M."/>
            <person name="Takahashi Y."/>
            <person name="Ogura Y."/>
            <person name="Hayashi T."/>
            <person name="Nishida H."/>
        </authorList>
    </citation>
    <scope>NUCLEOTIDE SEQUENCE [LARGE SCALE GENOMIC DNA]</scope>
    <source>
        <strain evidence="16 17">NRRL Y-17804</strain>
    </source>
</reference>
<feature type="transmembrane region" description="Helical" evidence="13">
    <location>
        <begin position="1151"/>
        <end position="1173"/>
    </location>
</feature>
<dbReference type="SMART" id="SM00382">
    <property type="entry name" value="AAA"/>
    <property type="match status" value="2"/>
</dbReference>
<keyword evidence="9 13" id="KW-1133">Transmembrane helix</keyword>
<dbReference type="Pfam" id="PF05071">
    <property type="entry name" value="NDUFA12"/>
    <property type="match status" value="1"/>
</dbReference>
<dbReference type="InterPro" id="IPR003593">
    <property type="entry name" value="AAA+_ATPase"/>
</dbReference>
<dbReference type="SUPFAM" id="SSF48452">
    <property type="entry name" value="TPR-like"/>
    <property type="match status" value="1"/>
</dbReference>
<evidence type="ECO:0000313" key="16">
    <source>
        <dbReference type="EMBL" id="GAO50463.1"/>
    </source>
</evidence>
<dbReference type="InterPro" id="IPR007763">
    <property type="entry name" value="NDUFA12"/>
</dbReference>
<dbReference type="InterPro" id="IPR017871">
    <property type="entry name" value="ABC_transporter-like_CS"/>
</dbReference>
<dbReference type="InterPro" id="IPR011527">
    <property type="entry name" value="ABC1_TM_dom"/>
</dbReference>
<evidence type="ECO:0000256" key="11">
    <source>
        <dbReference type="ARBA" id="ARBA00023180"/>
    </source>
</evidence>
<gene>
    <name evidence="16" type="ORF">G7K_4587-t1</name>
</gene>
<dbReference type="CDD" id="cd18604">
    <property type="entry name" value="ABC_6TM_VMR1_D2_like"/>
    <property type="match status" value="1"/>
</dbReference>
<dbReference type="GO" id="GO:0012505">
    <property type="term" value="C:endomembrane system"/>
    <property type="evidence" value="ECO:0007669"/>
    <property type="project" value="UniProtKB-SubCell"/>
</dbReference>
<name>A0A0E9NKZ1_SAICN</name>
<dbReference type="Pfam" id="PF00005">
    <property type="entry name" value="ABC_tran"/>
    <property type="match status" value="2"/>
</dbReference>
<evidence type="ECO:0000256" key="1">
    <source>
        <dbReference type="ARBA" id="ARBA00004141"/>
    </source>
</evidence>
<feature type="transmembrane region" description="Helical" evidence="13">
    <location>
        <begin position="1940"/>
        <end position="1958"/>
    </location>
</feature>
<keyword evidence="7" id="KW-0547">Nucleotide-binding</keyword>
<dbReference type="GO" id="GO:0016887">
    <property type="term" value="F:ATP hydrolysis activity"/>
    <property type="evidence" value="ECO:0007669"/>
    <property type="project" value="InterPro"/>
</dbReference>
<dbReference type="EMBL" id="BACD03000033">
    <property type="protein sequence ID" value="GAO50463.1"/>
    <property type="molecule type" value="Genomic_DNA"/>
</dbReference>
<dbReference type="InterPro" id="IPR011990">
    <property type="entry name" value="TPR-like_helical_dom_sf"/>
</dbReference>
<dbReference type="GO" id="GO:0000329">
    <property type="term" value="C:fungal-type vacuole membrane"/>
    <property type="evidence" value="ECO:0007669"/>
    <property type="project" value="UniProtKB-ARBA"/>
</dbReference>
<evidence type="ECO:0000256" key="12">
    <source>
        <dbReference type="SAM" id="MobiDB-lite"/>
    </source>
</evidence>
<keyword evidence="6" id="KW-0677">Repeat</keyword>
<dbReference type="PROSITE" id="PS50929">
    <property type="entry name" value="ABC_TM1F"/>
    <property type="match status" value="2"/>
</dbReference>
<comment type="similarity">
    <text evidence="3">Belongs to the complex I NDUFA12 subunit family.</text>
</comment>
<dbReference type="GO" id="GO:0005524">
    <property type="term" value="F:ATP binding"/>
    <property type="evidence" value="ECO:0007669"/>
    <property type="project" value="UniProtKB-KW"/>
</dbReference>
<dbReference type="InterPro" id="IPR003439">
    <property type="entry name" value="ABC_transporter-like_ATP-bd"/>
</dbReference>
<keyword evidence="10 13" id="KW-0472">Membrane</keyword>
<keyword evidence="8" id="KW-0067">ATP-binding</keyword>
<dbReference type="PANTHER" id="PTHR24223:SF353">
    <property type="entry name" value="ABC TRANSPORTER ATP-BINDING PROTEIN_PERMEASE VMR1-RELATED"/>
    <property type="match status" value="1"/>
</dbReference>
<dbReference type="PROSITE" id="PS00211">
    <property type="entry name" value="ABC_TRANSPORTER_1"/>
    <property type="match status" value="2"/>
</dbReference>
<comment type="subcellular location">
    <subcellularLocation>
        <location evidence="2">Endomembrane system</location>
    </subcellularLocation>
    <subcellularLocation>
        <location evidence="1">Membrane</location>
        <topology evidence="1">Multi-pass membrane protein</topology>
    </subcellularLocation>
</comment>
<feature type="compositionally biased region" description="Polar residues" evidence="12">
    <location>
        <begin position="526"/>
        <end position="536"/>
    </location>
</feature>
<feature type="transmembrane region" description="Helical" evidence="13">
    <location>
        <begin position="1087"/>
        <end position="1107"/>
    </location>
</feature>
<dbReference type="InterPro" id="IPR018834">
    <property type="entry name" value="DNA/RNA-bd_Est1-type"/>
</dbReference>
<evidence type="ECO:0000256" key="2">
    <source>
        <dbReference type="ARBA" id="ARBA00004308"/>
    </source>
</evidence>
<accession>A0A0E9NKZ1</accession>
<proteinExistence type="inferred from homology"/>
<dbReference type="FunFam" id="1.20.1560.10:FF:000054">
    <property type="entry name" value="ABC bile acid transporter"/>
    <property type="match status" value="1"/>
</dbReference>
<dbReference type="InterPro" id="IPR019458">
    <property type="entry name" value="Est1-like_N"/>
</dbReference>
<reference evidence="16 17" key="1">
    <citation type="journal article" date="2011" name="J. Gen. Appl. Microbiol.">
        <title>Draft genome sequencing of the enigmatic yeast Saitoella complicata.</title>
        <authorList>
            <person name="Nishida H."/>
            <person name="Hamamoto M."/>
            <person name="Sugiyama J."/>
        </authorList>
    </citation>
    <scope>NUCLEOTIDE SEQUENCE [LARGE SCALE GENOMIC DNA]</scope>
    <source>
        <strain evidence="16 17">NRRL Y-17804</strain>
    </source>
</reference>
<keyword evidence="4" id="KW-0813">Transport</keyword>
<evidence type="ECO:0000256" key="4">
    <source>
        <dbReference type="ARBA" id="ARBA00022448"/>
    </source>
</evidence>
<sequence>MSAGFDHDQAKAAFKEALEIERELRSVLREHAPFSPDATFLLQKLRSAYENVVFLDFNFAQEQDVEDKLWLKVHHRVIEDYRKRISKMQPAYGKNRPVELRKLTQHYLNYIKNATKFYRSFFQRLVSHFGLDELSSIVTKFGLSMDNPPISNAYGPEVKVVVRASCQRTLIILGDLSRYRELQSTKAKDWSPANGYYSLAQRLCPENGQPLNQMAVLATYDMNVVSVAHYFYRALAVRSPFAVAKDNLELALKKFVRTEKTDGGEPVGKWLKKEDLPVEDLLRLFLGLHAACYLGTNVSNFQADCQPLTHKLEKSLRNRSLARPLLTKMITINIAALYVAQAGPARSDPVLSHLRELNFLRIALDCGSTLFSVLIAEIVADSAAAQPSHIGAGADFAERITAIMRRSLPAVRLTSRWLLANHGSFVRYSADRNAQASIDRFWETYDRCVNLLAKRFPPDRVPVLDIPLREDVMFAGFAPLGATSSQPQKGKVIVDLNDDERFGSVHPNEEMLFRIMDILKDAKEISSSQQYDSSQPAARPSNDLGGVPYTSTPTGDHTPPPPNFQTPSFYGNTPSINNSDIHDVTGELMPPPGQPTVPKARQGAPSVASESSMAFSVGAMVDNIVGSRGGQTPPPPDEKEEIVFGGRHNRPVTARTQHSPTQQEKEAAEAVTAADLLARVLSFGRGSSALAAPFSQPQQPEGRDIWNAPSQVGHPLASPALPSSGNAGVQLTADAASGYSLLPTPIQEPTEAQRRSYALQLQGWSSPVWHDSPGPRLGPVDLALMGWGTLHVHGLQEAADVHKMSSITRTLSNLRKIGLKDFWHQLNYIGDTKAGTLVGIDRFGNKYFENIEELPLRDRWVDYASPNFDAAQIEPGWHAWMSRIVDVPPTQDKMMQTGVRKWEKDFLPNVSMSTGRYKPYATVKRKYEAWEPKVAERVASCSPIRPRPSSMGNFMHCKDGIWSGDDFTKCFRRDYGDVFIPLLLITCSLLLLILRAVRTAWQSLSAHRYHPLLSTAEDEEDYASESEDEFDEVAPETDEQIEASEDKPWGRQVTVVLELLLALGLMGVHLAELILRTEGKWKKNGWKPIGGLIAWSYVAVVVLTRLFAPKWSRKQSPSLWYHTLLIYLLHLPIVFFEARSAVIHTISETKFVLILHQFAMVTGLCVIALTQRIGNEPVKSYSGGDLEPSTEPLASVFSTFTFSWVNAIIYKGFRKSLQMSDVWDLRRDDHAYQVVNAFRKTKRASSLAWTLIRFFDRYLWAQTFWALGYSLLTFAPVLCLKQILELVDKPEGTSRELLWLYIIGLFVGTVACSIGNGQALYIGRRICIRLRAIIIGEVYSKALRRRDVAAAAAAEAKDLEDIDKSKDDKDKKEETADPANHGAIINLMAVDAFKVAEICAYLHYLTAGVPIQIIVAIFLLYRVLGWSAIAGVASMFLLMPLNYYISRTFSKIQGELMAVTDKRINTMNEIMSSIRIIKYFAWEERFFALVDETRRAELKQLARRFTFWCFAGLVFYASPIIITLVTFFVYTKIAHQELTAPVAFTSLSLFNVLRIPLDQLADMLTNVLQSKVSLNRVEKFLDEEETLKYEQLSQQLHDEQGPFVGFKNANFTWASKAELEREGTLVAGKSAFQLRDLNVRFPSGALSLIVGPTGSGKSSLLMALLGEMTPIDGEVYLPGGGRPREQMVIDPQTGLTESVAYCAQQAWLLNDTIRNNILFASPYNKKRYSAVIRACALTRDLEILNAGDQTEVGDKGIALSGGQKQRISLARALYSNSRYILLDDCLSAVDSHTAQWIYANCILGKLMDNRTQILVTHNVSLCLPGASHVVVMDNGVVKAQGTPEQMVDLGVLADDEELLKASVSRDPSRATSRLPSRAPSVMEINEVIEEQEGARHDAMEAKKDEDKHKAPVMLTQEETKTEGSVSREVYFVYAKAMGGWGYWMLLLLCFLLCQLVNVSQSYWIRKWAASYDTADSSAVKTTYASKPVGASRHVARAETQISFSTVGAYFHQETPLVEALTQSIDLNYYLGVYAALAFAYMIATFMRMAVVFYGSWCASGRLYNDMLHAVMSAKVRFFDSTPLGRIMNRFSKDIETVDQELAVMAMAFFNDVLSVTTVVILITVITPGFLIAGVFITILYVVIGVLYLRTSRELKRLESISKSPIYQHFGETLAGISTIRAYGEERRFIRDNLKKVDGNNRPFFYLWVTNRWLSIRVDAAGALVAFFAGVLIALNLDRLDAGLAGLSLTYAITFTEHMLWVVRLYAVNEMNFNSVERIREYLHVEQEASKIVENHRPPSDWPQKGTVMVKDLELKYAPELPPVIKGVSFDVPPASKVGICGRTGAGKSTIASAFFRFLEPTKGSITIDGVDISTIGLTDLRNALTIIPQDPTLFAGTIRSNLDPFNHFSDEQVAEALRRVHLVGDSTEADGNGINANVFEDLSSAVSEGGGNLSQGQRQLMCVARSLLKAPRLILMDEATASIDFATDAKIQTTIRSEFSGSTILTIAHRLRSIIDYDKVMVLDHGELKEYDHPHVLIQDEGSIFRSMCEQSGEFEALREMAEEAYRKSQVDEALLVDIHSAA</sequence>
<dbReference type="Pfam" id="PF10374">
    <property type="entry name" value="EST1"/>
    <property type="match status" value="1"/>
</dbReference>
<feature type="transmembrane region" description="Helical" evidence="13">
    <location>
        <begin position="1505"/>
        <end position="1530"/>
    </location>
</feature>
<organism evidence="16 17">
    <name type="scientific">Saitoella complicata (strain BCRC 22490 / CBS 7301 / JCM 7358 / NBRC 10748 / NRRL Y-17804)</name>
    <dbReference type="NCBI Taxonomy" id="698492"/>
    <lineage>
        <taxon>Eukaryota</taxon>
        <taxon>Fungi</taxon>
        <taxon>Dikarya</taxon>
        <taxon>Ascomycota</taxon>
        <taxon>Taphrinomycotina</taxon>
        <taxon>Taphrinomycotina incertae sedis</taxon>
        <taxon>Saitoella</taxon>
    </lineage>
</organism>
<evidence type="ECO:0000256" key="8">
    <source>
        <dbReference type="ARBA" id="ARBA00022840"/>
    </source>
</evidence>
<dbReference type="Gene3D" id="1.20.1560.10">
    <property type="entry name" value="ABC transporter type 1, transmembrane domain"/>
    <property type="match status" value="2"/>
</dbReference>
<evidence type="ECO:0000256" key="6">
    <source>
        <dbReference type="ARBA" id="ARBA00022737"/>
    </source>
</evidence>
<dbReference type="Gene3D" id="3.40.50.300">
    <property type="entry name" value="P-loop containing nucleotide triphosphate hydrolases"/>
    <property type="match status" value="2"/>
</dbReference>
<dbReference type="Pfam" id="PF00664">
    <property type="entry name" value="ABC_membrane"/>
    <property type="match status" value="2"/>
</dbReference>
<evidence type="ECO:0000313" key="17">
    <source>
        <dbReference type="Proteomes" id="UP000033140"/>
    </source>
</evidence>
<keyword evidence="11" id="KW-0325">Glycoprotein</keyword>
<comment type="caution">
    <text evidence="16">The sequence shown here is derived from an EMBL/GenBank/DDBJ whole genome shotgun (WGS) entry which is preliminary data.</text>
</comment>
<evidence type="ECO:0000259" key="14">
    <source>
        <dbReference type="PROSITE" id="PS50893"/>
    </source>
</evidence>
<reference evidence="16 17" key="2">
    <citation type="journal article" date="2014" name="J. Gen. Appl. Microbiol.">
        <title>The early diverging ascomycetous budding yeast Saitoella complicata has three histone deacetylases belonging to the Clr6, Hos2, and Rpd3 lineages.</title>
        <authorList>
            <person name="Nishida H."/>
            <person name="Matsumoto T."/>
            <person name="Kondo S."/>
            <person name="Hamamoto M."/>
            <person name="Yoshikawa H."/>
        </authorList>
    </citation>
    <scope>NUCLEOTIDE SEQUENCE [LARGE SCALE GENOMIC DNA]</scope>
    <source>
        <strain evidence="16 17">NRRL Y-17804</strain>
    </source>
</reference>
<evidence type="ECO:0000256" key="5">
    <source>
        <dbReference type="ARBA" id="ARBA00022692"/>
    </source>
</evidence>
<keyword evidence="5 13" id="KW-0812">Transmembrane</keyword>
<evidence type="ECO:0000259" key="15">
    <source>
        <dbReference type="PROSITE" id="PS50929"/>
    </source>
</evidence>
<feature type="transmembrane region" description="Helical" evidence="13">
    <location>
        <begin position="2217"/>
        <end position="2236"/>
    </location>
</feature>
<feature type="domain" description="ABC transmembrane type-1" evidence="15">
    <location>
        <begin position="1945"/>
        <end position="2266"/>
    </location>
</feature>
<feature type="compositionally biased region" description="Acidic residues" evidence="12">
    <location>
        <begin position="1024"/>
        <end position="1043"/>
    </location>
</feature>
<keyword evidence="17" id="KW-1185">Reference proteome</keyword>
<dbReference type="Pfam" id="PF10373">
    <property type="entry name" value="EST1_DNA_bind"/>
    <property type="match status" value="1"/>
</dbReference>
<protein>
    <submittedName>
        <fullName evidence="16">Uncharacterized protein</fullName>
    </submittedName>
</protein>
<dbReference type="STRING" id="698492.A0A0E9NKZ1"/>
<feature type="transmembrane region" description="Helical" evidence="13">
    <location>
        <begin position="1119"/>
        <end position="1139"/>
    </location>
</feature>